<dbReference type="PANTHER" id="PTHR43569:SF2">
    <property type="entry name" value="AMIDOHYDROLASE-RELATED DOMAIN-CONTAINING PROTEIN"/>
    <property type="match status" value="1"/>
</dbReference>
<sequence length="79" mass="8414">MVTCAGGGPVRALRPFTGVLLSALGPQRLMYGSDRPVCLLTAGYEEVLTLAETLTEGLGTEEREADFNATAAHWYGIRA</sequence>
<evidence type="ECO:0000313" key="3">
    <source>
        <dbReference type="EMBL" id="MEU9355483.1"/>
    </source>
</evidence>
<dbReference type="SUPFAM" id="SSF51556">
    <property type="entry name" value="Metallo-dependent hydrolases"/>
    <property type="match status" value="1"/>
</dbReference>
<dbReference type="InterPro" id="IPR006680">
    <property type="entry name" value="Amidohydro-rel"/>
</dbReference>
<keyword evidence="4" id="KW-1185">Reference proteome</keyword>
<evidence type="ECO:0000259" key="2">
    <source>
        <dbReference type="Pfam" id="PF04909"/>
    </source>
</evidence>
<dbReference type="Gene3D" id="3.20.20.140">
    <property type="entry name" value="Metal-dependent hydrolases"/>
    <property type="match status" value="1"/>
</dbReference>
<evidence type="ECO:0000256" key="1">
    <source>
        <dbReference type="ARBA" id="ARBA00038310"/>
    </source>
</evidence>
<reference evidence="3 4" key="1">
    <citation type="submission" date="2024-06" db="EMBL/GenBank/DDBJ databases">
        <title>The Natural Products Discovery Center: Release of the First 8490 Sequenced Strains for Exploring Actinobacteria Biosynthetic Diversity.</title>
        <authorList>
            <person name="Kalkreuter E."/>
            <person name="Kautsar S.A."/>
            <person name="Yang D."/>
            <person name="Bader C.D."/>
            <person name="Teijaro C.N."/>
            <person name="Fluegel L."/>
            <person name="Davis C.M."/>
            <person name="Simpson J.R."/>
            <person name="Lauterbach L."/>
            <person name="Steele A.D."/>
            <person name="Gui C."/>
            <person name="Meng S."/>
            <person name="Li G."/>
            <person name="Viehrig K."/>
            <person name="Ye F."/>
            <person name="Su P."/>
            <person name="Kiefer A.F."/>
            <person name="Nichols A."/>
            <person name="Cepeda A.J."/>
            <person name="Yan W."/>
            <person name="Fan B."/>
            <person name="Jiang Y."/>
            <person name="Adhikari A."/>
            <person name="Zheng C.-J."/>
            <person name="Schuster L."/>
            <person name="Cowan T.M."/>
            <person name="Smanski M.J."/>
            <person name="Chevrette M.G."/>
            <person name="De Carvalho L.P.S."/>
            <person name="Shen B."/>
        </authorList>
    </citation>
    <scope>NUCLEOTIDE SEQUENCE [LARGE SCALE GENOMIC DNA]</scope>
    <source>
        <strain evidence="3 4">NPDC048274</strain>
    </source>
</reference>
<name>A0ABV3EEA8_9ACTN</name>
<comment type="similarity">
    <text evidence="1">Belongs to the metallo-dependent hydrolases superfamily.</text>
</comment>
<gene>
    <name evidence="3" type="ORF">AB0D65_31920</name>
</gene>
<feature type="domain" description="Amidohydrolase-related" evidence="2">
    <location>
        <begin position="9"/>
        <end position="77"/>
    </location>
</feature>
<dbReference type="InterPro" id="IPR052350">
    <property type="entry name" value="Metallo-dep_Lactonases"/>
</dbReference>
<evidence type="ECO:0000313" key="4">
    <source>
        <dbReference type="Proteomes" id="UP001551582"/>
    </source>
</evidence>
<dbReference type="Pfam" id="PF04909">
    <property type="entry name" value="Amidohydro_2"/>
    <property type="match status" value="1"/>
</dbReference>
<dbReference type="EMBL" id="JBEZLS010000030">
    <property type="protein sequence ID" value="MEU9355483.1"/>
    <property type="molecule type" value="Genomic_DNA"/>
</dbReference>
<protein>
    <submittedName>
        <fullName evidence="3">Amidohydrolase family protein</fullName>
    </submittedName>
</protein>
<proteinExistence type="inferred from homology"/>
<organism evidence="3 4">
    <name type="scientific">Streptomyces griseoloalbus</name>
    <dbReference type="NCBI Taxonomy" id="67303"/>
    <lineage>
        <taxon>Bacteria</taxon>
        <taxon>Bacillati</taxon>
        <taxon>Actinomycetota</taxon>
        <taxon>Actinomycetes</taxon>
        <taxon>Kitasatosporales</taxon>
        <taxon>Streptomycetaceae</taxon>
        <taxon>Streptomyces</taxon>
    </lineage>
</organism>
<dbReference type="PANTHER" id="PTHR43569">
    <property type="entry name" value="AMIDOHYDROLASE"/>
    <property type="match status" value="1"/>
</dbReference>
<dbReference type="InterPro" id="IPR032466">
    <property type="entry name" value="Metal_Hydrolase"/>
</dbReference>
<comment type="caution">
    <text evidence="3">The sequence shown here is derived from an EMBL/GenBank/DDBJ whole genome shotgun (WGS) entry which is preliminary data.</text>
</comment>
<dbReference type="Proteomes" id="UP001551582">
    <property type="component" value="Unassembled WGS sequence"/>
</dbReference>
<accession>A0ABV3EEA8</accession>